<evidence type="ECO:0000256" key="3">
    <source>
        <dbReference type="ARBA" id="ARBA00012483"/>
    </source>
</evidence>
<comment type="subcellular location">
    <subcellularLocation>
        <location evidence="2">Membrane</location>
        <topology evidence="2">Single-pass membrane protein</topology>
    </subcellularLocation>
</comment>
<dbReference type="AlphaFoldDB" id="A0AAW1MPH1"/>
<dbReference type="EC" id="2.3.2.27" evidence="3"/>
<dbReference type="Pfam" id="PF13639">
    <property type="entry name" value="zf-RING_2"/>
    <property type="match status" value="1"/>
</dbReference>
<evidence type="ECO:0000256" key="4">
    <source>
        <dbReference type="ARBA" id="ARBA00022679"/>
    </source>
</evidence>
<evidence type="ECO:0000256" key="11">
    <source>
        <dbReference type="PROSITE-ProRule" id="PRU00175"/>
    </source>
</evidence>
<protein>
    <recommendedName>
        <fullName evidence="3">RING-type E3 ubiquitin transferase</fullName>
        <ecNumber evidence="3">2.3.2.27</ecNumber>
    </recommendedName>
</protein>
<evidence type="ECO:0000256" key="10">
    <source>
        <dbReference type="ARBA" id="ARBA00024209"/>
    </source>
</evidence>
<evidence type="ECO:0000256" key="5">
    <source>
        <dbReference type="ARBA" id="ARBA00022692"/>
    </source>
</evidence>
<dbReference type="PANTHER" id="PTHR46905:SF7">
    <property type="entry name" value="RING-H2 FINGER PROTEIN ATL78"/>
    <property type="match status" value="1"/>
</dbReference>
<keyword evidence="4" id="KW-0808">Transferase</keyword>
<dbReference type="GO" id="GO:0016567">
    <property type="term" value="P:protein ubiquitination"/>
    <property type="evidence" value="ECO:0007669"/>
    <property type="project" value="InterPro"/>
</dbReference>
<comment type="caution">
    <text evidence="14">The sequence shown here is derived from an EMBL/GenBank/DDBJ whole genome shotgun (WGS) entry which is preliminary data.</text>
</comment>
<evidence type="ECO:0000256" key="2">
    <source>
        <dbReference type="ARBA" id="ARBA00004167"/>
    </source>
</evidence>
<dbReference type="Gene3D" id="3.30.40.10">
    <property type="entry name" value="Zinc/RING finger domain, C3HC4 (zinc finger)"/>
    <property type="match status" value="1"/>
</dbReference>
<feature type="transmembrane region" description="Helical" evidence="12">
    <location>
        <begin position="6"/>
        <end position="28"/>
    </location>
</feature>
<accession>A0AAW1MPH1</accession>
<evidence type="ECO:0000313" key="15">
    <source>
        <dbReference type="Proteomes" id="UP001443914"/>
    </source>
</evidence>
<evidence type="ECO:0000256" key="1">
    <source>
        <dbReference type="ARBA" id="ARBA00000900"/>
    </source>
</evidence>
<keyword evidence="11" id="KW-0863">Zinc-finger</keyword>
<dbReference type="SMART" id="SM00184">
    <property type="entry name" value="RING"/>
    <property type="match status" value="1"/>
</dbReference>
<evidence type="ECO:0000256" key="6">
    <source>
        <dbReference type="ARBA" id="ARBA00022723"/>
    </source>
</evidence>
<dbReference type="PANTHER" id="PTHR46905">
    <property type="entry name" value="RING-H2 FINGER PROTEIN ATL78"/>
    <property type="match status" value="1"/>
</dbReference>
<keyword evidence="6" id="KW-0479">Metal-binding</keyword>
<keyword evidence="7" id="KW-0862">Zinc</keyword>
<dbReference type="CDD" id="cd16461">
    <property type="entry name" value="RING-H2_EL5-like"/>
    <property type="match status" value="1"/>
</dbReference>
<dbReference type="EMBL" id="JBDFQZ010000002">
    <property type="protein sequence ID" value="KAK9749116.1"/>
    <property type="molecule type" value="Genomic_DNA"/>
</dbReference>
<evidence type="ECO:0000256" key="9">
    <source>
        <dbReference type="ARBA" id="ARBA00023136"/>
    </source>
</evidence>
<dbReference type="PROSITE" id="PS50089">
    <property type="entry name" value="ZF_RING_2"/>
    <property type="match status" value="1"/>
</dbReference>
<feature type="domain" description="RING-type" evidence="13">
    <location>
        <begin position="54"/>
        <end position="96"/>
    </location>
</feature>
<dbReference type="GO" id="GO:0061630">
    <property type="term" value="F:ubiquitin protein ligase activity"/>
    <property type="evidence" value="ECO:0007669"/>
    <property type="project" value="UniProtKB-EC"/>
</dbReference>
<keyword evidence="5 12" id="KW-0812">Transmembrane</keyword>
<dbReference type="InterPro" id="IPR001841">
    <property type="entry name" value="Znf_RING"/>
</dbReference>
<name>A0AAW1MPH1_SAPOF</name>
<keyword evidence="9 12" id="KW-0472">Membrane</keyword>
<dbReference type="GO" id="GO:0008270">
    <property type="term" value="F:zinc ion binding"/>
    <property type="evidence" value="ECO:0007669"/>
    <property type="project" value="UniProtKB-KW"/>
</dbReference>
<comment type="similarity">
    <text evidence="10">Belongs to the RING-type zinc finger family. ATL subfamily.</text>
</comment>
<keyword evidence="15" id="KW-1185">Reference proteome</keyword>
<sequence length="145" mass="16686">MEIPLHFINNSTTTITLFLTIVVILAFITRSLRHHDVHLTVTKYNPNHMGAPNCIICIEELSQGQKIRVMPKCKHCFHVECIDLWLQCHSTCPICRTKVIPQTYQQAQQAHTKPLFRFALFVQDFSTKFGYPLDFGIRLDPCGNS</sequence>
<organism evidence="14 15">
    <name type="scientific">Saponaria officinalis</name>
    <name type="common">Common soapwort</name>
    <name type="synonym">Lychnis saponaria</name>
    <dbReference type="NCBI Taxonomy" id="3572"/>
    <lineage>
        <taxon>Eukaryota</taxon>
        <taxon>Viridiplantae</taxon>
        <taxon>Streptophyta</taxon>
        <taxon>Embryophyta</taxon>
        <taxon>Tracheophyta</taxon>
        <taxon>Spermatophyta</taxon>
        <taxon>Magnoliopsida</taxon>
        <taxon>eudicotyledons</taxon>
        <taxon>Gunneridae</taxon>
        <taxon>Pentapetalae</taxon>
        <taxon>Caryophyllales</taxon>
        <taxon>Caryophyllaceae</taxon>
        <taxon>Caryophylleae</taxon>
        <taxon>Saponaria</taxon>
    </lineage>
</organism>
<dbReference type="SUPFAM" id="SSF57850">
    <property type="entry name" value="RING/U-box"/>
    <property type="match status" value="1"/>
</dbReference>
<proteinExistence type="inferred from homology"/>
<reference evidence="14" key="1">
    <citation type="submission" date="2024-03" db="EMBL/GenBank/DDBJ databases">
        <title>WGS assembly of Saponaria officinalis var. Norfolk2.</title>
        <authorList>
            <person name="Jenkins J."/>
            <person name="Shu S."/>
            <person name="Grimwood J."/>
            <person name="Barry K."/>
            <person name="Goodstein D."/>
            <person name="Schmutz J."/>
            <person name="Leebens-Mack J."/>
            <person name="Osbourn A."/>
        </authorList>
    </citation>
    <scope>NUCLEOTIDE SEQUENCE [LARGE SCALE GENOMIC DNA]</scope>
    <source>
        <strain evidence="14">JIC</strain>
    </source>
</reference>
<evidence type="ECO:0000313" key="14">
    <source>
        <dbReference type="EMBL" id="KAK9749116.1"/>
    </source>
</evidence>
<evidence type="ECO:0000256" key="7">
    <source>
        <dbReference type="ARBA" id="ARBA00022833"/>
    </source>
</evidence>
<evidence type="ECO:0000259" key="13">
    <source>
        <dbReference type="PROSITE" id="PS50089"/>
    </source>
</evidence>
<dbReference type="GO" id="GO:0016020">
    <property type="term" value="C:membrane"/>
    <property type="evidence" value="ECO:0007669"/>
    <property type="project" value="UniProtKB-SubCell"/>
</dbReference>
<dbReference type="Proteomes" id="UP001443914">
    <property type="component" value="Unassembled WGS sequence"/>
</dbReference>
<gene>
    <name evidence="14" type="ORF">RND81_02G103200</name>
</gene>
<evidence type="ECO:0000256" key="8">
    <source>
        <dbReference type="ARBA" id="ARBA00022989"/>
    </source>
</evidence>
<evidence type="ECO:0000256" key="12">
    <source>
        <dbReference type="SAM" id="Phobius"/>
    </source>
</evidence>
<dbReference type="InterPro" id="IPR044602">
    <property type="entry name" value="ATL10/ATL72-79-like"/>
</dbReference>
<comment type="catalytic activity">
    <reaction evidence="1">
        <text>S-ubiquitinyl-[E2 ubiquitin-conjugating enzyme]-L-cysteine + [acceptor protein]-L-lysine = [E2 ubiquitin-conjugating enzyme]-L-cysteine + N(6)-ubiquitinyl-[acceptor protein]-L-lysine.</text>
        <dbReference type="EC" id="2.3.2.27"/>
    </reaction>
</comment>
<dbReference type="InterPro" id="IPR013083">
    <property type="entry name" value="Znf_RING/FYVE/PHD"/>
</dbReference>
<keyword evidence="8 12" id="KW-1133">Transmembrane helix</keyword>